<keyword evidence="3" id="KW-1185">Reference proteome</keyword>
<comment type="caution">
    <text evidence="2">The sequence shown here is derived from an EMBL/GenBank/DDBJ whole genome shotgun (WGS) entry which is preliminary data.</text>
</comment>
<accession>A0A1Q2YKA6</accession>
<reference evidence="2 3" key="1">
    <citation type="submission" date="2016-08" db="EMBL/GenBank/DDBJ databases">
        <title>Whole genome shotgun sequence of Pichia membranifaciens KS47-1.</title>
        <authorList>
            <person name="Konishi M."/>
            <person name="Ishida M."/>
            <person name="Arakawa T."/>
            <person name="Kato Y."/>
            <person name="Horiuchi J."/>
        </authorList>
    </citation>
    <scope>NUCLEOTIDE SEQUENCE [LARGE SCALE GENOMIC DNA]</scope>
    <source>
        <strain evidence="2 3">KS47-1</strain>
    </source>
</reference>
<feature type="compositionally biased region" description="Gly residues" evidence="1">
    <location>
        <begin position="61"/>
        <end position="78"/>
    </location>
</feature>
<dbReference type="Proteomes" id="UP000186136">
    <property type="component" value="Unassembled WGS sequence"/>
</dbReference>
<sequence>MSVLKALTKPLSAPHTMPGLDQAEQAQQLLEVPEGGPFAAGAVWGRCRGVRGAAADRPGDGHGGGPSSAGDGDNGGPEGAVRAAGRGEAVDVSHWKRPRGEKSVAYCSGAQPGAEGCDCAWMGAV</sequence>
<organism evidence="2 3">
    <name type="scientific">Pichia membranifaciens</name>
    <dbReference type="NCBI Taxonomy" id="4926"/>
    <lineage>
        <taxon>Eukaryota</taxon>
        <taxon>Fungi</taxon>
        <taxon>Dikarya</taxon>
        <taxon>Ascomycota</taxon>
        <taxon>Saccharomycotina</taxon>
        <taxon>Pichiomycetes</taxon>
        <taxon>Pichiales</taxon>
        <taxon>Pichiaceae</taxon>
        <taxon>Pichia</taxon>
    </lineage>
</organism>
<dbReference type="AlphaFoldDB" id="A0A1Q2YKA6"/>
<evidence type="ECO:0000256" key="1">
    <source>
        <dbReference type="SAM" id="MobiDB-lite"/>
    </source>
</evidence>
<evidence type="ECO:0000313" key="2">
    <source>
        <dbReference type="EMBL" id="GAV29955.1"/>
    </source>
</evidence>
<dbReference type="EMBL" id="BDGI01000149">
    <property type="protein sequence ID" value="GAV29955.1"/>
    <property type="molecule type" value="Genomic_DNA"/>
</dbReference>
<evidence type="ECO:0000313" key="3">
    <source>
        <dbReference type="Proteomes" id="UP000186136"/>
    </source>
</evidence>
<protein>
    <submittedName>
        <fullName evidence="2">Uncharacterized protein</fullName>
    </submittedName>
</protein>
<gene>
    <name evidence="2" type="ORF">PMKS-003461</name>
</gene>
<feature type="region of interest" description="Disordered" evidence="1">
    <location>
        <begin position="52"/>
        <end position="95"/>
    </location>
</feature>
<proteinExistence type="predicted"/>
<name>A0A1Q2YKA6_9ASCO</name>